<evidence type="ECO:0000313" key="2">
    <source>
        <dbReference type="EMBL" id="TCO19416.1"/>
    </source>
</evidence>
<dbReference type="PANTHER" id="PTHR48413:SF1">
    <property type="entry name" value="PROTEIN HEAT-STRESS-ASSOCIATED 32"/>
    <property type="match status" value="1"/>
</dbReference>
<protein>
    <submittedName>
        <fullName evidence="2">Phosphosulfolactate synthase</fullName>
    </submittedName>
</protein>
<dbReference type="Proteomes" id="UP000295818">
    <property type="component" value="Unassembled WGS sequence"/>
</dbReference>
<dbReference type="EMBL" id="SLWM01000010">
    <property type="protein sequence ID" value="TCO19416.1"/>
    <property type="molecule type" value="Genomic_DNA"/>
</dbReference>
<sequence>MTGGMAVWDCPDFLDLPERDQKPRRVGLTHVLDKGITPPALEALLTQAGDFIDVLKIGWGIAYVDPAVKERVALCNAAGVLVSLGGTLLEVCAAQGRVDELRHWAAGIGVGAIEVSDGLQAMTLDQKTGLVRSLANDFTVFAETGAKDGHAPVVTEKWLAEMEADLAAGASWVIAEGRESGTVGLYHDDGSVRAELVDAIAARLPLDRVIFEAPRKAQQTWLIRRLGAGVNVGNVPLDEVLPLETLRLGLRADTAVTGQVTLR</sequence>
<comment type="caution">
    <text evidence="2">The sequence shown here is derived from an EMBL/GenBank/DDBJ whole genome shotgun (WGS) entry which is preliminary data.</text>
</comment>
<dbReference type="PANTHER" id="PTHR48413">
    <property type="match status" value="1"/>
</dbReference>
<gene>
    <name evidence="2" type="ORF">EV644_11064</name>
</gene>
<reference evidence="2 3" key="1">
    <citation type="journal article" date="2015" name="Stand. Genomic Sci.">
        <title>Genomic Encyclopedia of Bacterial and Archaeal Type Strains, Phase III: the genomes of soil and plant-associated and newly described type strains.</title>
        <authorList>
            <person name="Whitman W.B."/>
            <person name="Woyke T."/>
            <person name="Klenk H.P."/>
            <person name="Zhou Y."/>
            <person name="Lilburn T.G."/>
            <person name="Beck B.J."/>
            <person name="De Vos P."/>
            <person name="Vandamme P."/>
            <person name="Eisen J.A."/>
            <person name="Garrity G."/>
            <person name="Hugenholtz P."/>
            <person name="Kyrpides N.C."/>
        </authorList>
    </citation>
    <scope>NUCLEOTIDE SEQUENCE [LARGE SCALE GENOMIC DNA]</scope>
    <source>
        <strain evidence="2 3">VKM Ac-2538</strain>
    </source>
</reference>
<dbReference type="RefSeq" id="WP_242001026.1">
    <property type="nucleotide sequence ID" value="NZ_SLWM01000010.1"/>
</dbReference>
<proteinExistence type="inferred from homology"/>
<dbReference type="InterPro" id="IPR003830">
    <property type="entry name" value="ComA_synth"/>
</dbReference>
<dbReference type="InterPro" id="IPR036112">
    <property type="entry name" value="ComA_synth_sf"/>
</dbReference>
<evidence type="ECO:0000256" key="1">
    <source>
        <dbReference type="ARBA" id="ARBA00010424"/>
    </source>
</evidence>
<name>A0ABY2BG67_9ACTN</name>
<evidence type="ECO:0000313" key="3">
    <source>
        <dbReference type="Proteomes" id="UP000295818"/>
    </source>
</evidence>
<dbReference type="SUPFAM" id="SSF102110">
    <property type="entry name" value="(2r)-phospho-3-sulfolactate synthase ComA"/>
    <property type="match status" value="1"/>
</dbReference>
<keyword evidence="3" id="KW-1185">Reference proteome</keyword>
<dbReference type="Pfam" id="PF02679">
    <property type="entry name" value="ComA"/>
    <property type="match status" value="1"/>
</dbReference>
<accession>A0ABY2BG67</accession>
<organism evidence="2 3">
    <name type="scientific">Kribbella orskensis</name>
    <dbReference type="NCBI Taxonomy" id="2512216"/>
    <lineage>
        <taxon>Bacteria</taxon>
        <taxon>Bacillati</taxon>
        <taxon>Actinomycetota</taxon>
        <taxon>Actinomycetes</taxon>
        <taxon>Propionibacteriales</taxon>
        <taxon>Kribbellaceae</taxon>
        <taxon>Kribbella</taxon>
    </lineage>
</organism>
<dbReference type="InterPro" id="IPR013785">
    <property type="entry name" value="Aldolase_TIM"/>
</dbReference>
<dbReference type="Gene3D" id="3.20.20.70">
    <property type="entry name" value="Aldolase class I"/>
    <property type="match status" value="1"/>
</dbReference>
<comment type="similarity">
    <text evidence="1">Belongs to the phosphosulfolactate synthase family.</text>
</comment>